<dbReference type="InParanoid" id="A0A0D0ANT9"/>
<reference evidence="2" key="2">
    <citation type="submission" date="2015-01" db="EMBL/GenBank/DDBJ databases">
        <title>Evolutionary Origins and Diversification of the Mycorrhizal Mutualists.</title>
        <authorList>
            <consortium name="DOE Joint Genome Institute"/>
            <consortium name="Mycorrhizal Genomics Consortium"/>
            <person name="Kohler A."/>
            <person name="Kuo A."/>
            <person name="Nagy L.G."/>
            <person name="Floudas D."/>
            <person name="Copeland A."/>
            <person name="Barry K.W."/>
            <person name="Cichocki N."/>
            <person name="Veneault-Fourrey C."/>
            <person name="LaButti K."/>
            <person name="Lindquist E.A."/>
            <person name="Lipzen A."/>
            <person name="Lundell T."/>
            <person name="Morin E."/>
            <person name="Murat C."/>
            <person name="Riley R."/>
            <person name="Ohm R."/>
            <person name="Sun H."/>
            <person name="Tunlid A."/>
            <person name="Henrissat B."/>
            <person name="Grigoriev I.V."/>
            <person name="Hibbett D.S."/>
            <person name="Martin F."/>
        </authorList>
    </citation>
    <scope>NUCLEOTIDE SEQUENCE [LARGE SCALE GENOMIC DNA]</scope>
    <source>
        <strain evidence="2">UH-Slu-Lm8-n1</strain>
    </source>
</reference>
<evidence type="ECO:0000313" key="2">
    <source>
        <dbReference type="Proteomes" id="UP000054485"/>
    </source>
</evidence>
<dbReference type="Proteomes" id="UP000054485">
    <property type="component" value="Unassembled WGS sequence"/>
</dbReference>
<dbReference type="AlphaFoldDB" id="A0A0D0ANT9"/>
<organism evidence="1 2">
    <name type="scientific">Suillus luteus UH-Slu-Lm8-n1</name>
    <dbReference type="NCBI Taxonomy" id="930992"/>
    <lineage>
        <taxon>Eukaryota</taxon>
        <taxon>Fungi</taxon>
        <taxon>Dikarya</taxon>
        <taxon>Basidiomycota</taxon>
        <taxon>Agaricomycotina</taxon>
        <taxon>Agaricomycetes</taxon>
        <taxon>Agaricomycetidae</taxon>
        <taxon>Boletales</taxon>
        <taxon>Suillineae</taxon>
        <taxon>Suillaceae</taxon>
        <taxon>Suillus</taxon>
    </lineage>
</organism>
<keyword evidence="2" id="KW-1185">Reference proteome</keyword>
<proteinExistence type="predicted"/>
<dbReference type="HOGENOM" id="CLU_2783022_0_0_1"/>
<evidence type="ECO:0000313" key="1">
    <source>
        <dbReference type="EMBL" id="KIK35972.1"/>
    </source>
</evidence>
<sequence>MPVHYIVCGKHADSGTDGHDPNLVVSRTCHFQFLIFPNGGKYPADQAIMIRPRRWGSRKCKEIEDVRDL</sequence>
<dbReference type="EMBL" id="KN835573">
    <property type="protein sequence ID" value="KIK35972.1"/>
    <property type="molecule type" value="Genomic_DNA"/>
</dbReference>
<accession>A0A0D0ANT9</accession>
<feature type="non-terminal residue" evidence="1">
    <location>
        <position position="1"/>
    </location>
</feature>
<reference evidence="1 2" key="1">
    <citation type="submission" date="2014-04" db="EMBL/GenBank/DDBJ databases">
        <authorList>
            <consortium name="DOE Joint Genome Institute"/>
            <person name="Kuo A."/>
            <person name="Ruytinx J."/>
            <person name="Rineau F."/>
            <person name="Colpaert J."/>
            <person name="Kohler A."/>
            <person name="Nagy L.G."/>
            <person name="Floudas D."/>
            <person name="Copeland A."/>
            <person name="Barry K.W."/>
            <person name="Cichocki N."/>
            <person name="Veneault-Fourrey C."/>
            <person name="LaButti K."/>
            <person name="Lindquist E.A."/>
            <person name="Lipzen A."/>
            <person name="Lundell T."/>
            <person name="Morin E."/>
            <person name="Murat C."/>
            <person name="Sun H."/>
            <person name="Tunlid A."/>
            <person name="Henrissat B."/>
            <person name="Grigoriev I.V."/>
            <person name="Hibbett D.S."/>
            <person name="Martin F."/>
            <person name="Nordberg H.P."/>
            <person name="Cantor M.N."/>
            <person name="Hua S.X."/>
        </authorList>
    </citation>
    <scope>NUCLEOTIDE SEQUENCE [LARGE SCALE GENOMIC DNA]</scope>
    <source>
        <strain evidence="1 2">UH-Slu-Lm8-n1</strain>
    </source>
</reference>
<gene>
    <name evidence="1" type="ORF">CY34DRAFT_811707</name>
</gene>
<protein>
    <submittedName>
        <fullName evidence="1">Uncharacterized protein</fullName>
    </submittedName>
</protein>
<name>A0A0D0ANT9_9AGAM</name>